<accession>A0A4C1XB72</accession>
<name>A0A4C1XB72_EUMVA</name>
<reference evidence="1 2" key="1">
    <citation type="journal article" date="2019" name="Commun. Biol.">
        <title>The bagworm genome reveals a unique fibroin gene that provides high tensile strength.</title>
        <authorList>
            <person name="Kono N."/>
            <person name="Nakamura H."/>
            <person name="Ohtoshi R."/>
            <person name="Tomita M."/>
            <person name="Numata K."/>
            <person name="Arakawa K."/>
        </authorList>
    </citation>
    <scope>NUCLEOTIDE SEQUENCE [LARGE SCALE GENOMIC DNA]</scope>
</reference>
<protein>
    <submittedName>
        <fullName evidence="1">Uncharacterized protein</fullName>
    </submittedName>
</protein>
<organism evidence="1 2">
    <name type="scientific">Eumeta variegata</name>
    <name type="common">Bagworm moth</name>
    <name type="synonym">Eumeta japonica</name>
    <dbReference type="NCBI Taxonomy" id="151549"/>
    <lineage>
        <taxon>Eukaryota</taxon>
        <taxon>Metazoa</taxon>
        <taxon>Ecdysozoa</taxon>
        <taxon>Arthropoda</taxon>
        <taxon>Hexapoda</taxon>
        <taxon>Insecta</taxon>
        <taxon>Pterygota</taxon>
        <taxon>Neoptera</taxon>
        <taxon>Endopterygota</taxon>
        <taxon>Lepidoptera</taxon>
        <taxon>Glossata</taxon>
        <taxon>Ditrysia</taxon>
        <taxon>Tineoidea</taxon>
        <taxon>Psychidae</taxon>
        <taxon>Oiketicinae</taxon>
        <taxon>Eumeta</taxon>
    </lineage>
</organism>
<keyword evidence="2" id="KW-1185">Reference proteome</keyword>
<gene>
    <name evidence="1" type="ORF">EVAR_46782_1</name>
</gene>
<sequence>MRTGAVTSRTPVDELSLLSPRIMRSLSSRLLSNPSPSQHHFPVLLKLGFFTGEEQPIEIKTLIDWKRVSTALEEVDTPNLNFILDDIVPNNNIDITIGALTKHIRSVVKRYQRKVPANSDRWGLPADVRELIRAKNAPLHRASAYPTPEYRSRARKIIMLLL</sequence>
<comment type="caution">
    <text evidence="1">The sequence shown here is derived from an EMBL/GenBank/DDBJ whole genome shotgun (WGS) entry which is preliminary data.</text>
</comment>
<proteinExistence type="predicted"/>
<dbReference type="AlphaFoldDB" id="A0A4C1XB72"/>
<dbReference type="OrthoDB" id="410155at2759"/>
<evidence type="ECO:0000313" key="2">
    <source>
        <dbReference type="Proteomes" id="UP000299102"/>
    </source>
</evidence>
<dbReference type="EMBL" id="BGZK01000805">
    <property type="protein sequence ID" value="GBP61131.1"/>
    <property type="molecule type" value="Genomic_DNA"/>
</dbReference>
<evidence type="ECO:0000313" key="1">
    <source>
        <dbReference type="EMBL" id="GBP61131.1"/>
    </source>
</evidence>
<dbReference type="Proteomes" id="UP000299102">
    <property type="component" value="Unassembled WGS sequence"/>
</dbReference>